<dbReference type="GO" id="GO:0016491">
    <property type="term" value="F:oxidoreductase activity"/>
    <property type="evidence" value="ECO:0007669"/>
    <property type="project" value="UniProtKB-KW"/>
</dbReference>
<name>A0A0B7JV20_BIOOC</name>
<keyword evidence="3" id="KW-0560">Oxidoreductase</keyword>
<dbReference type="InterPro" id="IPR008030">
    <property type="entry name" value="NmrA-like"/>
</dbReference>
<organism evidence="5">
    <name type="scientific">Bionectria ochroleuca</name>
    <name type="common">Gliocladium roseum</name>
    <dbReference type="NCBI Taxonomy" id="29856"/>
    <lineage>
        <taxon>Eukaryota</taxon>
        <taxon>Fungi</taxon>
        <taxon>Dikarya</taxon>
        <taxon>Ascomycota</taxon>
        <taxon>Pezizomycotina</taxon>
        <taxon>Sordariomycetes</taxon>
        <taxon>Hypocreomycetidae</taxon>
        <taxon>Hypocreales</taxon>
        <taxon>Bionectriaceae</taxon>
        <taxon>Clonostachys</taxon>
    </lineage>
</organism>
<comment type="similarity">
    <text evidence="1">Belongs to the NmrA-type oxidoreductase family.</text>
</comment>
<gene>
    <name evidence="5" type="ORF">BN869_000004901_1</name>
</gene>
<dbReference type="EMBL" id="CDPU01000012">
    <property type="protein sequence ID" value="CEO48844.1"/>
    <property type="molecule type" value="Genomic_DNA"/>
</dbReference>
<evidence type="ECO:0000256" key="1">
    <source>
        <dbReference type="ARBA" id="ARBA00006328"/>
    </source>
</evidence>
<sequence>MAPQAVFVCGATGTQGGALARQLLSKGIAVHAVARDPTSPKAKAIESLGAKLWHGDFDNESALRDALAGTAAVFLNFMPDFNDASANLRQAKLIIRLAQAAGVTHAVCSSGMKPDRLKELLADVPEDTFFSQIMRVKLDIEREVSLGFQTSTILRPGFFMANFMQPLVMMYPDLTSTGKWTTALFADTQLTLTDTETIGIFAAAAVRDPARFNGKDIHFCDELLTTEEIAQKLKAATGKDIERRTLPEEDVQAQKEANPFIRGQLAMRTMARDVSMEEIKGFNLPLSTFDAFLTREKETLDITFVNVPKA</sequence>
<protein>
    <recommendedName>
        <fullName evidence="4">NmrA-like domain-containing protein</fullName>
    </recommendedName>
</protein>
<reference evidence="5" key="1">
    <citation type="submission" date="2015-01" db="EMBL/GenBank/DDBJ databases">
        <authorList>
            <person name="Durling Mikael"/>
        </authorList>
    </citation>
    <scope>NUCLEOTIDE SEQUENCE</scope>
</reference>
<dbReference type="PANTHER" id="PTHR42748:SF30">
    <property type="entry name" value="NMRA-LIKE DOMAIN-CONTAINING PROTEIN"/>
    <property type="match status" value="1"/>
</dbReference>
<keyword evidence="2" id="KW-0521">NADP</keyword>
<dbReference type="InterPro" id="IPR051164">
    <property type="entry name" value="NmrA-like_oxidored"/>
</dbReference>
<feature type="domain" description="NmrA-like" evidence="4">
    <location>
        <begin position="5"/>
        <end position="254"/>
    </location>
</feature>
<dbReference type="Pfam" id="PF05368">
    <property type="entry name" value="NmrA"/>
    <property type="match status" value="1"/>
</dbReference>
<evidence type="ECO:0000256" key="3">
    <source>
        <dbReference type="ARBA" id="ARBA00023002"/>
    </source>
</evidence>
<evidence type="ECO:0000256" key="2">
    <source>
        <dbReference type="ARBA" id="ARBA00022857"/>
    </source>
</evidence>
<evidence type="ECO:0000259" key="4">
    <source>
        <dbReference type="Pfam" id="PF05368"/>
    </source>
</evidence>
<dbReference type="AlphaFoldDB" id="A0A0B7JV20"/>
<dbReference type="SUPFAM" id="SSF51735">
    <property type="entry name" value="NAD(P)-binding Rossmann-fold domains"/>
    <property type="match status" value="1"/>
</dbReference>
<accession>A0A0B7JV20</accession>
<dbReference type="GO" id="GO:0005634">
    <property type="term" value="C:nucleus"/>
    <property type="evidence" value="ECO:0007669"/>
    <property type="project" value="TreeGrafter"/>
</dbReference>
<dbReference type="Gene3D" id="3.90.25.10">
    <property type="entry name" value="UDP-galactose 4-epimerase, domain 1"/>
    <property type="match status" value="1"/>
</dbReference>
<dbReference type="PANTHER" id="PTHR42748">
    <property type="entry name" value="NITROGEN METABOLITE REPRESSION PROTEIN NMRA FAMILY MEMBER"/>
    <property type="match status" value="1"/>
</dbReference>
<dbReference type="Gene3D" id="3.40.50.720">
    <property type="entry name" value="NAD(P)-binding Rossmann-like Domain"/>
    <property type="match status" value="1"/>
</dbReference>
<dbReference type="InterPro" id="IPR036291">
    <property type="entry name" value="NAD(P)-bd_dom_sf"/>
</dbReference>
<proteinExistence type="inferred from homology"/>
<evidence type="ECO:0000313" key="5">
    <source>
        <dbReference type="EMBL" id="CEO48844.1"/>
    </source>
</evidence>